<feature type="compositionally biased region" description="Basic and acidic residues" evidence="2">
    <location>
        <begin position="76"/>
        <end position="86"/>
    </location>
</feature>
<comment type="similarity">
    <text evidence="1">Belongs to the FAM32 family.</text>
</comment>
<reference evidence="3" key="1">
    <citation type="submission" date="2021-05" db="EMBL/GenBank/DDBJ databases">
        <authorList>
            <person name="Alioto T."/>
            <person name="Alioto T."/>
            <person name="Gomez Garrido J."/>
        </authorList>
    </citation>
    <scope>NUCLEOTIDE SEQUENCE</scope>
</reference>
<protein>
    <submittedName>
        <fullName evidence="3">Protein FAM32A</fullName>
    </submittedName>
</protein>
<feature type="compositionally biased region" description="Basic and acidic residues" evidence="2">
    <location>
        <begin position="32"/>
        <end position="42"/>
    </location>
</feature>
<dbReference type="EMBL" id="HBUF01668267">
    <property type="protein sequence ID" value="CAG6790109.1"/>
    <property type="molecule type" value="Transcribed_RNA"/>
</dbReference>
<dbReference type="InterPro" id="IPR013865">
    <property type="entry name" value="FAM32A"/>
</dbReference>
<feature type="region of interest" description="Disordered" evidence="2">
    <location>
        <begin position="19"/>
        <end position="90"/>
    </location>
</feature>
<feature type="compositionally biased region" description="Polar residues" evidence="2">
    <location>
        <begin position="44"/>
        <end position="68"/>
    </location>
</feature>
<dbReference type="PANTHER" id="PTHR13282:SF6">
    <property type="entry name" value="PROTEIN FAM32A"/>
    <property type="match status" value="1"/>
</dbReference>
<dbReference type="Pfam" id="PF08555">
    <property type="entry name" value="FAM32A"/>
    <property type="match status" value="1"/>
</dbReference>
<proteinExistence type="inferred from homology"/>
<name>A0A8D8S8N0_9HEMI</name>
<dbReference type="PANTHER" id="PTHR13282">
    <property type="entry name" value="PROTEIN FAM32A"/>
    <property type="match status" value="1"/>
</dbReference>
<organism evidence="3">
    <name type="scientific">Cacopsylla melanoneura</name>
    <dbReference type="NCBI Taxonomy" id="428564"/>
    <lineage>
        <taxon>Eukaryota</taxon>
        <taxon>Metazoa</taxon>
        <taxon>Ecdysozoa</taxon>
        <taxon>Arthropoda</taxon>
        <taxon>Hexapoda</taxon>
        <taxon>Insecta</taxon>
        <taxon>Pterygota</taxon>
        <taxon>Neoptera</taxon>
        <taxon>Paraneoptera</taxon>
        <taxon>Hemiptera</taxon>
        <taxon>Sternorrhyncha</taxon>
        <taxon>Psylloidea</taxon>
        <taxon>Psyllidae</taxon>
        <taxon>Psyllinae</taxon>
        <taxon>Cacopsylla</taxon>
    </lineage>
</organism>
<sequence length="120" mass="13844">MSSYDEVCKSVCKSKLKLKKDPLASKKKKKKNKEEKDLKEKLNQSADNTLPGQSIGSSSSNNPLQLTKAQIAFQKQQEKSEKERILQKASMTHKQRVEEFNRHLDNLTEHFDIPKVSWTK</sequence>
<accession>A0A8D8S8N0</accession>
<dbReference type="AlphaFoldDB" id="A0A8D8S8N0"/>
<evidence type="ECO:0000256" key="2">
    <source>
        <dbReference type="SAM" id="MobiDB-lite"/>
    </source>
</evidence>
<dbReference type="EMBL" id="HBUF01202982">
    <property type="protein sequence ID" value="CAG6662579.1"/>
    <property type="molecule type" value="Transcribed_RNA"/>
</dbReference>
<dbReference type="GO" id="GO:0005730">
    <property type="term" value="C:nucleolus"/>
    <property type="evidence" value="ECO:0007669"/>
    <property type="project" value="TreeGrafter"/>
</dbReference>
<evidence type="ECO:0000313" key="3">
    <source>
        <dbReference type="EMBL" id="CAG6662579.1"/>
    </source>
</evidence>
<evidence type="ECO:0000256" key="1">
    <source>
        <dbReference type="ARBA" id="ARBA00008948"/>
    </source>
</evidence>